<dbReference type="CDD" id="cd09209">
    <property type="entry name" value="Lumazine_synthase-I"/>
    <property type="match status" value="1"/>
</dbReference>
<feature type="binding site" evidence="9">
    <location>
        <begin position="80"/>
        <end position="82"/>
    </location>
    <ligand>
        <name>5-amino-6-(D-ribitylamino)uracil</name>
        <dbReference type="ChEBI" id="CHEBI:15934"/>
    </ligand>
</feature>
<dbReference type="InterPro" id="IPR034964">
    <property type="entry name" value="LS"/>
</dbReference>
<dbReference type="GO" id="GO:0005829">
    <property type="term" value="C:cytosol"/>
    <property type="evidence" value="ECO:0007669"/>
    <property type="project" value="TreeGrafter"/>
</dbReference>
<feature type="active site" description="Proton donor" evidence="9">
    <location>
        <position position="88"/>
    </location>
</feature>
<name>A0A5C1QCV8_9SPIO</name>
<evidence type="ECO:0000313" key="10">
    <source>
        <dbReference type="EMBL" id="QEN04544.1"/>
    </source>
</evidence>
<comment type="catalytic activity">
    <reaction evidence="6 9">
        <text>(2S)-2-hydroxy-3-oxobutyl phosphate + 5-amino-6-(D-ribitylamino)uracil = 6,7-dimethyl-8-(1-D-ribityl)lumazine + phosphate + 2 H2O + H(+)</text>
        <dbReference type="Rhea" id="RHEA:26152"/>
        <dbReference type="ChEBI" id="CHEBI:15377"/>
        <dbReference type="ChEBI" id="CHEBI:15378"/>
        <dbReference type="ChEBI" id="CHEBI:15934"/>
        <dbReference type="ChEBI" id="CHEBI:43474"/>
        <dbReference type="ChEBI" id="CHEBI:58201"/>
        <dbReference type="ChEBI" id="CHEBI:58830"/>
        <dbReference type="EC" id="2.5.1.78"/>
    </reaction>
</comment>
<dbReference type="PANTHER" id="PTHR21058:SF0">
    <property type="entry name" value="6,7-DIMETHYL-8-RIBITYLLUMAZINE SYNTHASE"/>
    <property type="match status" value="1"/>
</dbReference>
<dbReference type="PANTHER" id="PTHR21058">
    <property type="entry name" value="6,7-DIMETHYL-8-RIBITYLLUMAZINE SYNTHASE DMRL SYNTHASE LUMAZINE SYNTHASE"/>
    <property type="match status" value="1"/>
</dbReference>
<evidence type="ECO:0000313" key="11">
    <source>
        <dbReference type="Proteomes" id="UP000323824"/>
    </source>
</evidence>
<feature type="binding site" evidence="9">
    <location>
        <position position="127"/>
    </location>
    <ligand>
        <name>(2S)-2-hydroxy-3-oxobutyl phosphate</name>
        <dbReference type="ChEBI" id="CHEBI:58830"/>
    </ligand>
</feature>
<keyword evidence="4 9" id="KW-0686">Riboflavin biosynthesis</keyword>
<feature type="binding site" evidence="9">
    <location>
        <position position="22"/>
    </location>
    <ligand>
        <name>5-amino-6-(D-ribitylamino)uracil</name>
        <dbReference type="ChEBI" id="CHEBI:15934"/>
    </ligand>
</feature>
<comment type="similarity">
    <text evidence="2 9">Belongs to the DMRL synthase family.</text>
</comment>
<feature type="binding site" evidence="9">
    <location>
        <begin position="85"/>
        <end position="86"/>
    </location>
    <ligand>
        <name>(2S)-2-hydroxy-3-oxobutyl phosphate</name>
        <dbReference type="ChEBI" id="CHEBI:58830"/>
    </ligand>
</feature>
<evidence type="ECO:0000256" key="3">
    <source>
        <dbReference type="ARBA" id="ARBA00012664"/>
    </source>
</evidence>
<dbReference type="HAMAP" id="MF_00178">
    <property type="entry name" value="Lumazine_synth"/>
    <property type="match status" value="1"/>
</dbReference>
<dbReference type="InterPro" id="IPR036467">
    <property type="entry name" value="LS/RS_sf"/>
</dbReference>
<keyword evidence="5 9" id="KW-0808">Transferase</keyword>
<dbReference type="EC" id="2.5.1.78" evidence="3 9"/>
<evidence type="ECO:0000256" key="4">
    <source>
        <dbReference type="ARBA" id="ARBA00022619"/>
    </source>
</evidence>
<keyword evidence="11" id="KW-1185">Reference proteome</keyword>
<dbReference type="FunFam" id="3.40.50.960:FF:000001">
    <property type="entry name" value="6,7-dimethyl-8-ribityllumazine synthase"/>
    <property type="match status" value="1"/>
</dbReference>
<dbReference type="SUPFAM" id="SSF52121">
    <property type="entry name" value="Lumazine synthase"/>
    <property type="match status" value="1"/>
</dbReference>
<proteinExistence type="inferred from homology"/>
<dbReference type="Proteomes" id="UP000323824">
    <property type="component" value="Chromosome"/>
</dbReference>
<feature type="binding site" evidence="9">
    <location>
        <position position="113"/>
    </location>
    <ligand>
        <name>5-amino-6-(D-ribitylamino)uracil</name>
        <dbReference type="ChEBI" id="CHEBI:15934"/>
    </ligand>
</feature>
<dbReference type="InterPro" id="IPR002180">
    <property type="entry name" value="LS/RS"/>
</dbReference>
<dbReference type="AlphaFoldDB" id="A0A5C1QCV8"/>
<dbReference type="OrthoDB" id="9809709at2"/>
<dbReference type="GO" id="GO:0009231">
    <property type="term" value="P:riboflavin biosynthetic process"/>
    <property type="evidence" value="ECO:0007669"/>
    <property type="project" value="UniProtKB-UniRule"/>
</dbReference>
<protein>
    <recommendedName>
        <fullName evidence="8 9">6,7-dimethyl-8-ribityllumazine synthase</fullName>
        <shortName evidence="9">DMRL synthase</shortName>
        <shortName evidence="9">LS</shortName>
        <shortName evidence="9">Lumazine synthase</shortName>
        <ecNumber evidence="3 9">2.5.1.78</ecNumber>
    </recommendedName>
</protein>
<organism evidence="10 11">
    <name type="scientific">Thiospirochaeta perfilievii</name>
    <dbReference type="NCBI Taxonomy" id="252967"/>
    <lineage>
        <taxon>Bacteria</taxon>
        <taxon>Pseudomonadati</taxon>
        <taxon>Spirochaetota</taxon>
        <taxon>Spirochaetia</taxon>
        <taxon>Spirochaetales</taxon>
        <taxon>Spirochaetaceae</taxon>
        <taxon>Thiospirochaeta</taxon>
    </lineage>
</organism>
<sequence>MREIRGDLSAKELKIGVVVARFNSFITERLLEGAVDCITRHGGSKDNIDVVRVPGAFEIPLITQKMAKTKKYDGIICLGAVIRGDTSHYDYVCNEAVKGISHVSLNSDIPVMFGILTTDSIEQAIERAGTKGGNKGFDSALGVIEMINLIKNL</sequence>
<reference evidence="10 11" key="2">
    <citation type="submission" date="2019-09" db="EMBL/GenBank/DDBJ databases">
        <title>Complete Genome Sequence and Methylome Analysis of free living Spirochaetas.</title>
        <authorList>
            <person name="Leshcheva N."/>
            <person name="Mikheeva N."/>
        </authorList>
    </citation>
    <scope>NUCLEOTIDE SEQUENCE [LARGE SCALE GENOMIC DNA]</scope>
    <source>
        <strain evidence="10 11">P</strain>
    </source>
</reference>
<dbReference type="KEGG" id="sper:EW093_07460"/>
<reference evidence="10 11" key="1">
    <citation type="submission" date="2019-02" db="EMBL/GenBank/DDBJ databases">
        <authorList>
            <person name="Fomenkov A."/>
            <person name="Dubinina G."/>
            <person name="Grabovich M."/>
            <person name="Vincze T."/>
            <person name="Roberts R.J."/>
        </authorList>
    </citation>
    <scope>NUCLEOTIDE SEQUENCE [LARGE SCALE GENOMIC DNA]</scope>
    <source>
        <strain evidence="10 11">P</strain>
    </source>
</reference>
<comment type="pathway">
    <text evidence="1 9">Cofactor biosynthesis; riboflavin biosynthesis; riboflavin from 2-hydroxy-3-oxobutyl phosphate and 5-amino-6-(D-ribitylamino)uracil: step 1/2.</text>
</comment>
<dbReference type="EMBL" id="CP035807">
    <property type="protein sequence ID" value="QEN04544.1"/>
    <property type="molecule type" value="Genomic_DNA"/>
</dbReference>
<gene>
    <name evidence="9" type="primary">ribH</name>
    <name evidence="10" type="ORF">EW093_07460</name>
</gene>
<evidence type="ECO:0000256" key="8">
    <source>
        <dbReference type="ARBA" id="ARBA00072606"/>
    </source>
</evidence>
<dbReference type="GO" id="GO:0000906">
    <property type="term" value="F:6,7-dimethyl-8-ribityllumazine synthase activity"/>
    <property type="evidence" value="ECO:0007669"/>
    <property type="project" value="UniProtKB-UniRule"/>
</dbReference>
<dbReference type="Pfam" id="PF00885">
    <property type="entry name" value="DMRL_synthase"/>
    <property type="match status" value="1"/>
</dbReference>
<dbReference type="RefSeq" id="WP_149567790.1">
    <property type="nucleotide sequence ID" value="NZ_CP035807.1"/>
</dbReference>
<comment type="function">
    <text evidence="7 9">Catalyzes the formation of 6,7-dimethyl-8-ribityllumazine by condensation of 5-amino-6-(D-ribitylamino)uracil with 3,4-dihydroxy-2-butanone 4-phosphate. This is the penultimate step in the biosynthesis of riboflavin.</text>
</comment>
<dbReference type="GO" id="GO:0009349">
    <property type="term" value="C:riboflavin synthase complex"/>
    <property type="evidence" value="ECO:0007669"/>
    <property type="project" value="UniProtKB-UniRule"/>
</dbReference>
<evidence type="ECO:0000256" key="9">
    <source>
        <dbReference type="HAMAP-Rule" id="MF_00178"/>
    </source>
</evidence>
<accession>A0A5C1QCV8</accession>
<evidence type="ECO:0000256" key="1">
    <source>
        <dbReference type="ARBA" id="ARBA00004917"/>
    </source>
</evidence>
<evidence type="ECO:0000256" key="5">
    <source>
        <dbReference type="ARBA" id="ARBA00022679"/>
    </source>
</evidence>
<dbReference type="Gene3D" id="3.40.50.960">
    <property type="entry name" value="Lumazine/riboflavin synthase"/>
    <property type="match status" value="1"/>
</dbReference>
<evidence type="ECO:0000256" key="6">
    <source>
        <dbReference type="ARBA" id="ARBA00048785"/>
    </source>
</evidence>
<dbReference type="NCBIfam" id="NF000812">
    <property type="entry name" value="PRK00061.1-4"/>
    <property type="match status" value="1"/>
</dbReference>
<dbReference type="UniPathway" id="UPA00275">
    <property type="reaction ID" value="UER00404"/>
</dbReference>
<feature type="binding site" evidence="9">
    <location>
        <begin position="56"/>
        <end position="58"/>
    </location>
    <ligand>
        <name>5-amino-6-(D-ribitylamino)uracil</name>
        <dbReference type="ChEBI" id="CHEBI:15934"/>
    </ligand>
</feature>
<evidence type="ECO:0000256" key="7">
    <source>
        <dbReference type="ARBA" id="ARBA00058151"/>
    </source>
</evidence>
<evidence type="ECO:0000256" key="2">
    <source>
        <dbReference type="ARBA" id="ARBA00007424"/>
    </source>
</evidence>
<dbReference type="NCBIfam" id="TIGR00114">
    <property type="entry name" value="lumazine-synth"/>
    <property type="match status" value="1"/>
</dbReference>